<dbReference type="InterPro" id="IPR006966">
    <property type="entry name" value="Peroxin-3"/>
</dbReference>
<feature type="region of interest" description="Disordered" evidence="1">
    <location>
        <begin position="100"/>
        <end position="136"/>
    </location>
</feature>
<sequence>MIASCQDFARRNKRKFIAGTAIVAGGYFAIQYVRSKLEEVQDKMSGDRSARENLRRRFEQNQQDCTFTVMALLPSIAGQILNHLKVEQVTAELQSKKGDKSLKSASSMVSETPDDTMSVRSFVSDTPNPNSELRTPKSKTELWNELKIMTLTRTITLIYSLGLLGLLTRVQLNIIGRSNYVSSVVSLVERGDETTIRLESSGTLDRAVDRDFLTFSWWLINRGWISILERVQGAVSDVFDSISPREGLSLSEMSEALAQVRAIVEGSTTSPNGQYSCVSTSYVNAEFLMALSPCTTPRRGVFRLE</sequence>
<dbReference type="PANTHER" id="PTHR28080">
    <property type="entry name" value="PEROXISOMAL BIOGENESIS FACTOR 3"/>
    <property type="match status" value="1"/>
</dbReference>
<dbReference type="EMBL" id="LXFE01001237">
    <property type="protein sequence ID" value="OLL23800.1"/>
    <property type="molecule type" value="Genomic_DNA"/>
</dbReference>
<dbReference type="Proteomes" id="UP000186594">
    <property type="component" value="Unassembled WGS sequence"/>
</dbReference>
<evidence type="ECO:0000256" key="2">
    <source>
        <dbReference type="SAM" id="Phobius"/>
    </source>
</evidence>
<dbReference type="GO" id="GO:0030674">
    <property type="term" value="F:protein-macromolecule adaptor activity"/>
    <property type="evidence" value="ECO:0007669"/>
    <property type="project" value="TreeGrafter"/>
</dbReference>
<feature type="compositionally biased region" description="Polar residues" evidence="1">
    <location>
        <begin position="118"/>
        <end position="133"/>
    </location>
</feature>
<comment type="caution">
    <text evidence="3">The sequence shown here is derived from an EMBL/GenBank/DDBJ whole genome shotgun (WGS) entry which is preliminary data.</text>
</comment>
<keyword evidence="4" id="KW-1185">Reference proteome</keyword>
<feature type="transmembrane region" description="Helical" evidence="2">
    <location>
        <begin position="16"/>
        <end position="33"/>
    </location>
</feature>
<evidence type="ECO:0000313" key="4">
    <source>
        <dbReference type="Proteomes" id="UP000186594"/>
    </source>
</evidence>
<dbReference type="AlphaFoldDB" id="A0A1U7LMA6"/>
<evidence type="ECO:0000313" key="3">
    <source>
        <dbReference type="EMBL" id="OLL23800.1"/>
    </source>
</evidence>
<keyword evidence="2" id="KW-0472">Membrane</keyword>
<dbReference type="GO" id="GO:0005778">
    <property type="term" value="C:peroxisomal membrane"/>
    <property type="evidence" value="ECO:0007669"/>
    <property type="project" value="InterPro"/>
</dbReference>
<evidence type="ECO:0000256" key="1">
    <source>
        <dbReference type="SAM" id="MobiDB-lite"/>
    </source>
</evidence>
<protein>
    <submittedName>
        <fullName evidence="3">Peroxisomal biogenesis factor 3</fullName>
    </submittedName>
</protein>
<dbReference type="STRING" id="1198029.A0A1U7LMA6"/>
<keyword evidence="2" id="KW-0812">Transmembrane</keyword>
<proteinExistence type="predicted"/>
<accession>A0A1U7LMA6</accession>
<dbReference type="PANTHER" id="PTHR28080:SF1">
    <property type="entry name" value="PEROXISOMAL BIOGENESIS FACTOR 3"/>
    <property type="match status" value="1"/>
</dbReference>
<dbReference type="Pfam" id="PF04882">
    <property type="entry name" value="Peroxin-3"/>
    <property type="match status" value="1"/>
</dbReference>
<dbReference type="GO" id="GO:0045046">
    <property type="term" value="P:protein import into peroxisome membrane"/>
    <property type="evidence" value="ECO:0007669"/>
    <property type="project" value="TreeGrafter"/>
</dbReference>
<reference evidence="3 4" key="1">
    <citation type="submission" date="2016-04" db="EMBL/GenBank/DDBJ databases">
        <title>Evolutionary innovation and constraint leading to complex multicellularity in the Ascomycota.</title>
        <authorList>
            <person name="Cisse O."/>
            <person name="Nguyen A."/>
            <person name="Hewitt D.A."/>
            <person name="Jedd G."/>
            <person name="Stajich J.E."/>
        </authorList>
    </citation>
    <scope>NUCLEOTIDE SEQUENCE [LARGE SCALE GENOMIC DNA]</scope>
    <source>
        <strain evidence="3 4">DAH-3</strain>
    </source>
</reference>
<organism evidence="3 4">
    <name type="scientific">Neolecta irregularis (strain DAH-3)</name>
    <dbReference type="NCBI Taxonomy" id="1198029"/>
    <lineage>
        <taxon>Eukaryota</taxon>
        <taxon>Fungi</taxon>
        <taxon>Dikarya</taxon>
        <taxon>Ascomycota</taxon>
        <taxon>Taphrinomycotina</taxon>
        <taxon>Neolectales</taxon>
        <taxon>Neolectaceae</taxon>
        <taxon>Neolecta</taxon>
    </lineage>
</organism>
<dbReference type="OrthoDB" id="45930at2759"/>
<keyword evidence="2" id="KW-1133">Transmembrane helix</keyword>
<name>A0A1U7LMA6_NEOID</name>
<gene>
    <name evidence="3" type="ORF">NEOLI_004024</name>
</gene>